<feature type="region of interest" description="Disordered" evidence="1">
    <location>
        <begin position="359"/>
        <end position="378"/>
    </location>
</feature>
<feature type="compositionally biased region" description="Polar residues" evidence="1">
    <location>
        <begin position="552"/>
        <end position="574"/>
    </location>
</feature>
<evidence type="ECO:0000256" key="1">
    <source>
        <dbReference type="SAM" id="MobiDB-lite"/>
    </source>
</evidence>
<gene>
    <name evidence="2" type="ORF">CTI12_AA562930</name>
</gene>
<keyword evidence="3" id="KW-1185">Reference proteome</keyword>
<dbReference type="AlphaFoldDB" id="A0A2U1KUH4"/>
<feature type="region of interest" description="Disordered" evidence="1">
    <location>
        <begin position="98"/>
        <end position="117"/>
    </location>
</feature>
<proteinExistence type="predicted"/>
<sequence>MANCVRESVWERVRFNGQGQRGNREFYRGESTRVRNNNVRNPSAASFMFYNYPENWSVGELWRMFKGVDFLYKRLCSISFSVKQRLMVFRAHQRKFGVNNSSKPKNANDPQKMGTGISNRDARRYIDALRGMSRVVSEPNKKQGSEKEEAESEETTENVRELVITEDDMVGDVIRRGFIGEVKDTKFIEKLPEFCSMEGLFNVEVKYMGGLEVMVILESEEAVKNVVENTDHGVRRWLWKIRRANALSRSLRRLTWLSIVGVPISCWKERVFGRISARWGEVREMSNCNLLGSQGVITGRVLIHTWESNLISEHIVVKIGNSRCIVFIKEEIRDIVQFNILDTEEDEVIVEDTKLEGENWVGGAHDGEGGGDGERVDDQDSRLHFSRKSNEEKGGVENNESDFTSSKGVGNKEEQYMAAAHLDEKVIDKDCNARDRKFKNSGPDVYREVITNLGQKDKCDNKSVGPSFVFHGSKVNCENLKDGPNNHPVTPRILVSGSNTLTQDNCHKNTPDLKGAGIRKIREVMVILMVEDSDSRGKSNSGTRRRRRRRASTNSNEGSNYGKGLSTSGINLNNNKDESCDNNVCSFNNMRKIGEQIGVMWDDVDQPTKKAGDEGVSKP</sequence>
<feature type="region of interest" description="Disordered" evidence="1">
    <location>
        <begin position="386"/>
        <end position="411"/>
    </location>
</feature>
<dbReference type="Proteomes" id="UP000245207">
    <property type="component" value="Unassembled WGS sequence"/>
</dbReference>
<feature type="region of interest" description="Disordered" evidence="1">
    <location>
        <begin position="532"/>
        <end position="575"/>
    </location>
</feature>
<feature type="compositionally biased region" description="Basic and acidic residues" evidence="1">
    <location>
        <begin position="606"/>
        <end position="619"/>
    </location>
</feature>
<reference evidence="2 3" key="1">
    <citation type="journal article" date="2018" name="Mol. Plant">
        <title>The genome of Artemisia annua provides insight into the evolution of Asteraceae family and artemisinin biosynthesis.</title>
        <authorList>
            <person name="Shen Q."/>
            <person name="Zhang L."/>
            <person name="Liao Z."/>
            <person name="Wang S."/>
            <person name="Yan T."/>
            <person name="Shi P."/>
            <person name="Liu M."/>
            <person name="Fu X."/>
            <person name="Pan Q."/>
            <person name="Wang Y."/>
            <person name="Lv Z."/>
            <person name="Lu X."/>
            <person name="Zhang F."/>
            <person name="Jiang W."/>
            <person name="Ma Y."/>
            <person name="Chen M."/>
            <person name="Hao X."/>
            <person name="Li L."/>
            <person name="Tang Y."/>
            <person name="Lv G."/>
            <person name="Zhou Y."/>
            <person name="Sun X."/>
            <person name="Brodelius P.E."/>
            <person name="Rose J.K.C."/>
            <person name="Tang K."/>
        </authorList>
    </citation>
    <scope>NUCLEOTIDE SEQUENCE [LARGE SCALE GENOMIC DNA]</scope>
    <source>
        <strain evidence="3">cv. Huhao1</strain>
        <tissue evidence="2">Leaf</tissue>
    </source>
</reference>
<feature type="compositionally biased region" description="Basic and acidic residues" evidence="1">
    <location>
        <begin position="365"/>
        <end position="378"/>
    </location>
</feature>
<name>A0A2U1KUH4_ARTAN</name>
<evidence type="ECO:0000313" key="3">
    <source>
        <dbReference type="Proteomes" id="UP000245207"/>
    </source>
</evidence>
<accession>A0A2U1KUH4</accession>
<organism evidence="2 3">
    <name type="scientific">Artemisia annua</name>
    <name type="common">Sweet wormwood</name>
    <dbReference type="NCBI Taxonomy" id="35608"/>
    <lineage>
        <taxon>Eukaryota</taxon>
        <taxon>Viridiplantae</taxon>
        <taxon>Streptophyta</taxon>
        <taxon>Embryophyta</taxon>
        <taxon>Tracheophyta</taxon>
        <taxon>Spermatophyta</taxon>
        <taxon>Magnoliopsida</taxon>
        <taxon>eudicotyledons</taxon>
        <taxon>Gunneridae</taxon>
        <taxon>Pentapetalae</taxon>
        <taxon>asterids</taxon>
        <taxon>campanulids</taxon>
        <taxon>Asterales</taxon>
        <taxon>Asteraceae</taxon>
        <taxon>Asteroideae</taxon>
        <taxon>Anthemideae</taxon>
        <taxon>Artemisiinae</taxon>
        <taxon>Artemisia</taxon>
    </lineage>
</organism>
<dbReference type="EMBL" id="PKPP01013805">
    <property type="protein sequence ID" value="PWA40419.1"/>
    <property type="molecule type" value="Genomic_DNA"/>
</dbReference>
<evidence type="ECO:0000313" key="2">
    <source>
        <dbReference type="EMBL" id="PWA40419.1"/>
    </source>
</evidence>
<feature type="region of interest" description="Disordered" evidence="1">
    <location>
        <begin position="599"/>
        <end position="619"/>
    </location>
</feature>
<feature type="region of interest" description="Disordered" evidence="1">
    <location>
        <begin position="135"/>
        <end position="158"/>
    </location>
</feature>
<comment type="caution">
    <text evidence="2">The sequence shown here is derived from an EMBL/GenBank/DDBJ whole genome shotgun (WGS) entry which is preliminary data.</text>
</comment>
<feature type="compositionally biased region" description="Polar residues" evidence="1">
    <location>
        <begin position="98"/>
        <end position="109"/>
    </location>
</feature>
<protein>
    <submittedName>
        <fullName evidence="2">Uncharacterized protein</fullName>
    </submittedName>
</protein>
<feature type="compositionally biased region" description="Basic and acidic residues" evidence="1">
    <location>
        <begin position="386"/>
        <end position="395"/>
    </location>
</feature>